<dbReference type="CDD" id="cd04645">
    <property type="entry name" value="LbH_gamma_CA_like"/>
    <property type="match status" value="1"/>
</dbReference>
<comment type="caution">
    <text evidence="1">The sequence shown here is derived from an EMBL/GenBank/DDBJ whole genome shotgun (WGS) entry which is preliminary data.</text>
</comment>
<organism evidence="1">
    <name type="scientific">candidate division WOR-3 bacterium</name>
    <dbReference type="NCBI Taxonomy" id="2052148"/>
    <lineage>
        <taxon>Bacteria</taxon>
        <taxon>Bacteria division WOR-3</taxon>
    </lineage>
</organism>
<dbReference type="Gene3D" id="2.160.10.10">
    <property type="entry name" value="Hexapeptide repeat proteins"/>
    <property type="match status" value="1"/>
</dbReference>
<accession>A0A7C0XC55</accession>
<dbReference type="InterPro" id="IPR050484">
    <property type="entry name" value="Transf_Hexapept/Carb_Anhydrase"/>
</dbReference>
<reference evidence="1" key="1">
    <citation type="journal article" date="2020" name="mSystems">
        <title>Genome- and Community-Level Interaction Insights into Carbon Utilization and Element Cycling Functions of Hydrothermarchaeota in Hydrothermal Sediment.</title>
        <authorList>
            <person name="Zhou Z."/>
            <person name="Liu Y."/>
            <person name="Xu W."/>
            <person name="Pan J."/>
            <person name="Luo Z.H."/>
            <person name="Li M."/>
        </authorList>
    </citation>
    <scope>NUCLEOTIDE SEQUENCE [LARGE SCALE GENOMIC DNA]</scope>
    <source>
        <strain evidence="1">HyVt-237</strain>
    </source>
</reference>
<gene>
    <name evidence="1" type="ORF">ENG67_00830</name>
</gene>
<name>A0A7C0XC55_UNCW3</name>
<protein>
    <submittedName>
        <fullName evidence="1">Gamma carbonic anhydrase family protein</fullName>
    </submittedName>
</protein>
<dbReference type="PANTHER" id="PTHR13061">
    <property type="entry name" value="DYNACTIN SUBUNIT P25"/>
    <property type="match status" value="1"/>
</dbReference>
<dbReference type="AlphaFoldDB" id="A0A7C0XC55"/>
<dbReference type="Proteomes" id="UP000885931">
    <property type="component" value="Unassembled WGS sequence"/>
</dbReference>
<dbReference type="EMBL" id="DRBW01000029">
    <property type="protein sequence ID" value="HDM89737.1"/>
    <property type="molecule type" value="Genomic_DNA"/>
</dbReference>
<dbReference type="InterPro" id="IPR011004">
    <property type="entry name" value="Trimer_LpxA-like_sf"/>
</dbReference>
<evidence type="ECO:0000313" key="1">
    <source>
        <dbReference type="EMBL" id="HDM89737.1"/>
    </source>
</evidence>
<proteinExistence type="predicted"/>
<dbReference type="SUPFAM" id="SSF51161">
    <property type="entry name" value="Trimeric LpxA-like enzymes"/>
    <property type="match status" value="1"/>
</dbReference>
<dbReference type="PANTHER" id="PTHR13061:SF29">
    <property type="entry name" value="GAMMA CARBONIC ANHYDRASE-LIKE 1, MITOCHONDRIAL-RELATED"/>
    <property type="match status" value="1"/>
</dbReference>
<dbReference type="InterPro" id="IPR047324">
    <property type="entry name" value="LbH_gamma_CA-like"/>
</dbReference>
<sequence>MALIVEFKGKRPVVSPKAYLAPNSVLVGEVEVGDFASIWYNAVVRGDINYVKIGNHSNIQDNCVIHVTPELYPVEIGSYVTVGHGAVIHGAVIMDMVLVGMGAVLLDGVKVRFGSIIGAGAVVPPGTEIPERSLVVGVPGKVIRQVSDAEFEMIRKNALEYLEMATESFGSES</sequence>